<dbReference type="EMBL" id="KZ825818">
    <property type="protein sequence ID" value="PYH97840.1"/>
    <property type="molecule type" value="Genomic_DNA"/>
</dbReference>
<dbReference type="Proteomes" id="UP000247810">
    <property type="component" value="Unassembled WGS sequence"/>
</dbReference>
<dbReference type="AlphaFoldDB" id="A0A319DK07"/>
<evidence type="ECO:0000313" key="1">
    <source>
        <dbReference type="EMBL" id="PYH97840.1"/>
    </source>
</evidence>
<accession>A0A319DK07</accession>
<gene>
    <name evidence="1" type="ORF">BO71DRAFT_426713</name>
</gene>
<protein>
    <submittedName>
        <fullName evidence="1">Uncharacterized protein</fullName>
    </submittedName>
</protein>
<keyword evidence="2" id="KW-1185">Reference proteome</keyword>
<name>A0A319DK07_9EURO</name>
<sequence length="81" mass="8668">MSARVSANGNSSSRSSHYDYVFYGADKALRAQVFASIPPPMARGIAEAIKKVIGEFTEPGEDAVVATSNLAIRAVKRPRVD</sequence>
<organism evidence="1 2">
    <name type="scientific">Aspergillus ellipticus CBS 707.79</name>
    <dbReference type="NCBI Taxonomy" id="1448320"/>
    <lineage>
        <taxon>Eukaryota</taxon>
        <taxon>Fungi</taxon>
        <taxon>Dikarya</taxon>
        <taxon>Ascomycota</taxon>
        <taxon>Pezizomycotina</taxon>
        <taxon>Eurotiomycetes</taxon>
        <taxon>Eurotiomycetidae</taxon>
        <taxon>Eurotiales</taxon>
        <taxon>Aspergillaceae</taxon>
        <taxon>Aspergillus</taxon>
        <taxon>Aspergillus subgen. Circumdati</taxon>
    </lineage>
</organism>
<proteinExistence type="predicted"/>
<reference evidence="1 2" key="1">
    <citation type="submission" date="2018-02" db="EMBL/GenBank/DDBJ databases">
        <title>The genomes of Aspergillus section Nigri reveals drivers in fungal speciation.</title>
        <authorList>
            <consortium name="DOE Joint Genome Institute"/>
            <person name="Vesth T.C."/>
            <person name="Nybo J."/>
            <person name="Theobald S."/>
            <person name="Brandl J."/>
            <person name="Frisvad J.C."/>
            <person name="Nielsen K.F."/>
            <person name="Lyhne E.K."/>
            <person name="Kogle M.E."/>
            <person name="Kuo A."/>
            <person name="Riley R."/>
            <person name="Clum A."/>
            <person name="Nolan M."/>
            <person name="Lipzen A."/>
            <person name="Salamov A."/>
            <person name="Henrissat B."/>
            <person name="Wiebenga A."/>
            <person name="De vries R.P."/>
            <person name="Grigoriev I.V."/>
            <person name="Mortensen U.H."/>
            <person name="Andersen M.R."/>
            <person name="Baker S.E."/>
        </authorList>
    </citation>
    <scope>NUCLEOTIDE SEQUENCE [LARGE SCALE GENOMIC DNA]</scope>
    <source>
        <strain evidence="1 2">CBS 707.79</strain>
    </source>
</reference>
<dbReference type="VEuPathDB" id="FungiDB:BO71DRAFT_426713"/>
<evidence type="ECO:0000313" key="2">
    <source>
        <dbReference type="Proteomes" id="UP000247810"/>
    </source>
</evidence>